<comment type="caution">
    <text evidence="1">The sequence shown here is derived from an EMBL/GenBank/DDBJ whole genome shotgun (WGS) entry which is preliminary data.</text>
</comment>
<evidence type="ECO:0000313" key="1">
    <source>
        <dbReference type="EMBL" id="CAJ1944223.1"/>
    </source>
</evidence>
<proteinExistence type="predicted"/>
<keyword evidence="2" id="KW-1185">Reference proteome</keyword>
<evidence type="ECO:0000313" key="2">
    <source>
        <dbReference type="Proteomes" id="UP001295423"/>
    </source>
</evidence>
<accession>A0AAD2FJ12</accession>
<reference evidence="1" key="1">
    <citation type="submission" date="2023-08" db="EMBL/GenBank/DDBJ databases">
        <authorList>
            <person name="Audoor S."/>
            <person name="Bilcke G."/>
        </authorList>
    </citation>
    <scope>NUCLEOTIDE SEQUENCE</scope>
</reference>
<dbReference type="AlphaFoldDB" id="A0AAD2FJ12"/>
<organism evidence="1 2">
    <name type="scientific">Cylindrotheca closterium</name>
    <dbReference type="NCBI Taxonomy" id="2856"/>
    <lineage>
        <taxon>Eukaryota</taxon>
        <taxon>Sar</taxon>
        <taxon>Stramenopiles</taxon>
        <taxon>Ochrophyta</taxon>
        <taxon>Bacillariophyta</taxon>
        <taxon>Bacillariophyceae</taxon>
        <taxon>Bacillariophycidae</taxon>
        <taxon>Bacillariales</taxon>
        <taxon>Bacillariaceae</taxon>
        <taxon>Cylindrotheca</taxon>
    </lineage>
</organism>
<dbReference type="Proteomes" id="UP001295423">
    <property type="component" value="Unassembled WGS sequence"/>
</dbReference>
<sequence>MKQGTFMTLNVVFPKHQKSGKIIKSKETITVLDPPISSSSSSSSSSRSNSKSALWKYQFMGWLHSWNLIRATRTQQLTEIIGDGTDQTKYRTEERFHGCLAKFVPLKDVQEGFQAQAAALKAHAEKKTQQ</sequence>
<protein>
    <submittedName>
        <fullName evidence="1">Uncharacterized protein</fullName>
    </submittedName>
</protein>
<name>A0AAD2FJ12_9STRA</name>
<dbReference type="EMBL" id="CAKOGP040001224">
    <property type="protein sequence ID" value="CAJ1944223.1"/>
    <property type="molecule type" value="Genomic_DNA"/>
</dbReference>
<gene>
    <name evidence="1" type="ORF">CYCCA115_LOCUS8781</name>
</gene>